<evidence type="ECO:0000313" key="2">
    <source>
        <dbReference type="Proteomes" id="UP000054821"/>
    </source>
</evidence>
<reference evidence="1 2" key="1">
    <citation type="journal article" date="2016" name="Genome Announc.">
        <title>Draft Whole-Genome Sequence of Trichoderma gamsii T6085, a Promising Biocontrol Agent of Fusarium Head Blight on Wheat.</title>
        <authorList>
            <person name="Baroncelli R."/>
            <person name="Zapparata A."/>
            <person name="Piaggeschi G."/>
            <person name="Sarrocco S."/>
            <person name="Vannacci G."/>
        </authorList>
    </citation>
    <scope>NUCLEOTIDE SEQUENCE [LARGE SCALE GENOMIC DNA]</scope>
    <source>
        <strain evidence="1 2">T6085</strain>
    </source>
</reference>
<comment type="caution">
    <text evidence="1">The sequence shown here is derived from an EMBL/GenBank/DDBJ whole genome shotgun (WGS) entry which is preliminary data.</text>
</comment>
<proteinExistence type="predicted"/>
<name>A0A2P4ZQ47_9HYPO</name>
<dbReference type="GeneID" id="36347549"/>
<keyword evidence="2" id="KW-1185">Reference proteome</keyword>
<dbReference type="AlphaFoldDB" id="A0A2P4ZQ47"/>
<gene>
    <name evidence="1" type="ORF">TGAM01_v204864</name>
</gene>
<dbReference type="EMBL" id="JPDN02000014">
    <property type="protein sequence ID" value="PON26388.1"/>
    <property type="molecule type" value="Genomic_DNA"/>
</dbReference>
<organism evidence="1 2">
    <name type="scientific">Trichoderma gamsii</name>
    <dbReference type="NCBI Taxonomy" id="398673"/>
    <lineage>
        <taxon>Eukaryota</taxon>
        <taxon>Fungi</taxon>
        <taxon>Dikarya</taxon>
        <taxon>Ascomycota</taxon>
        <taxon>Pezizomycotina</taxon>
        <taxon>Sordariomycetes</taxon>
        <taxon>Hypocreomycetidae</taxon>
        <taxon>Hypocreales</taxon>
        <taxon>Hypocreaceae</taxon>
        <taxon>Trichoderma</taxon>
    </lineage>
</organism>
<evidence type="ECO:0000313" key="1">
    <source>
        <dbReference type="EMBL" id="PON26388.1"/>
    </source>
</evidence>
<sequence>MTVNGEYTSTDNVQRFMEDETLMELVKGPEI</sequence>
<protein>
    <submittedName>
        <fullName evidence="1">Uncharacterized protein</fullName>
    </submittedName>
</protein>
<dbReference type="Proteomes" id="UP000054821">
    <property type="component" value="Unassembled WGS sequence"/>
</dbReference>
<accession>A0A2P4ZQ47</accession>
<dbReference type="RefSeq" id="XP_024405757.1">
    <property type="nucleotide sequence ID" value="XM_024549527.1"/>
</dbReference>